<dbReference type="Pfam" id="PF00005">
    <property type="entry name" value="ABC_tran"/>
    <property type="match status" value="1"/>
</dbReference>
<keyword evidence="12" id="KW-1185">Reference proteome</keyword>
<evidence type="ECO:0000256" key="6">
    <source>
        <dbReference type="ARBA" id="ARBA00022967"/>
    </source>
</evidence>
<dbReference type="Gene3D" id="3.40.50.300">
    <property type="entry name" value="P-loop containing nucleotide triphosphate hydrolases"/>
    <property type="match status" value="1"/>
</dbReference>
<evidence type="ECO:0000256" key="8">
    <source>
        <dbReference type="ARBA" id="ARBA00023251"/>
    </source>
</evidence>
<comment type="similarity">
    <text evidence="9">Belongs to the ABC transporter superfamily. Drug exporter-1 (DrugE1) (TC 3.A.1.105) family.</text>
</comment>
<dbReference type="GO" id="GO:0016887">
    <property type="term" value="F:ATP hydrolysis activity"/>
    <property type="evidence" value="ECO:0007669"/>
    <property type="project" value="InterPro"/>
</dbReference>
<dbReference type="InterPro" id="IPR050763">
    <property type="entry name" value="ABC_transporter_ATP-binding"/>
</dbReference>
<evidence type="ECO:0000259" key="10">
    <source>
        <dbReference type="PROSITE" id="PS50893"/>
    </source>
</evidence>
<gene>
    <name evidence="11" type="ORF">GA0070624_5336</name>
</gene>
<keyword evidence="7" id="KW-0472">Membrane</keyword>
<evidence type="ECO:0000313" key="11">
    <source>
        <dbReference type="EMBL" id="SCL35714.1"/>
    </source>
</evidence>
<dbReference type="GO" id="GO:0005886">
    <property type="term" value="C:plasma membrane"/>
    <property type="evidence" value="ECO:0007669"/>
    <property type="project" value="UniProtKB-SubCell"/>
</dbReference>
<accession>A0A1C6T1K4</accession>
<dbReference type="InterPro" id="IPR003439">
    <property type="entry name" value="ABC_transporter-like_ATP-bd"/>
</dbReference>
<evidence type="ECO:0000256" key="1">
    <source>
        <dbReference type="ARBA" id="ARBA00004413"/>
    </source>
</evidence>
<dbReference type="Proteomes" id="UP000199413">
    <property type="component" value="Unassembled WGS sequence"/>
</dbReference>
<dbReference type="PANTHER" id="PTHR42711:SF19">
    <property type="entry name" value="DOXORUBICIN RESISTANCE ATP-BINDING PROTEIN DRRA"/>
    <property type="match status" value="1"/>
</dbReference>
<evidence type="ECO:0000256" key="9">
    <source>
        <dbReference type="ARBA" id="ARBA00049985"/>
    </source>
</evidence>
<comment type="subcellular location">
    <subcellularLocation>
        <location evidence="1">Cell membrane</location>
        <topology evidence="1">Peripheral membrane protein</topology>
        <orientation evidence="1">Cytoplasmic side</orientation>
    </subcellularLocation>
</comment>
<dbReference type="FunFam" id="3.40.50.300:FF:000589">
    <property type="entry name" value="ABC transporter, ATP-binding subunit"/>
    <property type="match status" value="1"/>
</dbReference>
<dbReference type="GO" id="GO:0043215">
    <property type="term" value="P:daunorubicin transport"/>
    <property type="evidence" value="ECO:0007669"/>
    <property type="project" value="InterPro"/>
</dbReference>
<name>A0A1C6T1K4_9ACTN</name>
<keyword evidence="5 11" id="KW-0067">ATP-binding</keyword>
<dbReference type="InterPro" id="IPR027417">
    <property type="entry name" value="P-loop_NTPase"/>
</dbReference>
<dbReference type="InterPro" id="IPR005894">
    <property type="entry name" value="DrrA"/>
</dbReference>
<dbReference type="OrthoDB" id="9804819at2"/>
<dbReference type="GO" id="GO:1900753">
    <property type="term" value="P:doxorubicin transport"/>
    <property type="evidence" value="ECO:0007669"/>
    <property type="project" value="InterPro"/>
</dbReference>
<evidence type="ECO:0000256" key="3">
    <source>
        <dbReference type="ARBA" id="ARBA00022475"/>
    </source>
</evidence>
<keyword evidence="2" id="KW-0813">Transport</keyword>
<keyword evidence="6" id="KW-1278">Translocase</keyword>
<keyword evidence="8" id="KW-0046">Antibiotic resistance</keyword>
<dbReference type="InterPro" id="IPR003593">
    <property type="entry name" value="AAA+_ATPase"/>
</dbReference>
<dbReference type="GO" id="GO:0005524">
    <property type="term" value="F:ATP binding"/>
    <property type="evidence" value="ECO:0007669"/>
    <property type="project" value="UniProtKB-KW"/>
</dbReference>
<keyword evidence="3" id="KW-1003">Cell membrane</keyword>
<dbReference type="PANTHER" id="PTHR42711">
    <property type="entry name" value="ABC TRANSPORTER ATP-BINDING PROTEIN"/>
    <property type="match status" value="1"/>
</dbReference>
<evidence type="ECO:0000256" key="5">
    <source>
        <dbReference type="ARBA" id="ARBA00022840"/>
    </source>
</evidence>
<evidence type="ECO:0000313" key="12">
    <source>
        <dbReference type="Proteomes" id="UP000199413"/>
    </source>
</evidence>
<dbReference type="NCBIfam" id="TIGR01188">
    <property type="entry name" value="drrA"/>
    <property type="match status" value="1"/>
</dbReference>
<dbReference type="InterPro" id="IPR017871">
    <property type="entry name" value="ABC_transporter-like_CS"/>
</dbReference>
<dbReference type="SUPFAM" id="SSF52540">
    <property type="entry name" value="P-loop containing nucleoside triphosphate hydrolases"/>
    <property type="match status" value="1"/>
</dbReference>
<organism evidence="11 12">
    <name type="scientific">Micromonospora rhizosphaerae</name>
    <dbReference type="NCBI Taxonomy" id="568872"/>
    <lineage>
        <taxon>Bacteria</taxon>
        <taxon>Bacillati</taxon>
        <taxon>Actinomycetota</taxon>
        <taxon>Actinomycetes</taxon>
        <taxon>Micromonosporales</taxon>
        <taxon>Micromonosporaceae</taxon>
        <taxon>Micromonospora</taxon>
    </lineage>
</organism>
<reference evidence="12" key="1">
    <citation type="submission" date="2016-06" db="EMBL/GenBank/DDBJ databases">
        <authorList>
            <person name="Varghese N."/>
            <person name="Submissions Spin"/>
        </authorList>
    </citation>
    <scope>NUCLEOTIDE SEQUENCE [LARGE SCALE GENOMIC DNA]</scope>
    <source>
        <strain evidence="12">DSM 45431</strain>
    </source>
</reference>
<dbReference type="PROSITE" id="PS50893">
    <property type="entry name" value="ABC_TRANSPORTER_2"/>
    <property type="match status" value="1"/>
</dbReference>
<dbReference type="EMBL" id="FMHV01000002">
    <property type="protein sequence ID" value="SCL35714.1"/>
    <property type="molecule type" value="Genomic_DNA"/>
</dbReference>
<keyword evidence="4" id="KW-0547">Nucleotide-binding</keyword>
<protein>
    <submittedName>
        <fullName evidence="11">ABC-2 type transport system ATP-binding protein</fullName>
    </submittedName>
</protein>
<sequence>MSDSIIAVSEITKQFRNGTRALDGLTLQIPRGSIYGLLGPNGAGKTTLIRILATLLRPDTGTARVAGHDVVRDATRVRERIGLAGQFAAVDDHLTGRENIIMIGRLYGLTHREAARRAADILDLIHLADVADRQVKTYSGGMRRRIDLAASLIGRPQVLFLDEPTTGVDPASRQDLWHLVRNLAAEGTTVLLTTQYLDEADQLADRIAVIDHGRLLTEGTATELKDRTGGAIIQLDLPTELQQAALATLEPLAARCDRDRITLPAPDGPLTLRHALRLLDHADITPTDVALHRPTLDDVFLALTRHDNRELAGRTA</sequence>
<feature type="domain" description="ABC transporter" evidence="10">
    <location>
        <begin position="6"/>
        <end position="237"/>
    </location>
</feature>
<dbReference type="AlphaFoldDB" id="A0A1C6T1K4"/>
<evidence type="ECO:0000256" key="7">
    <source>
        <dbReference type="ARBA" id="ARBA00023136"/>
    </source>
</evidence>
<proteinExistence type="inferred from homology"/>
<dbReference type="STRING" id="568872.GA0070624_5336"/>
<dbReference type="RefSeq" id="WP_091345624.1">
    <property type="nucleotide sequence ID" value="NZ_FMHV01000002.1"/>
</dbReference>
<dbReference type="PROSITE" id="PS00211">
    <property type="entry name" value="ABC_TRANSPORTER_1"/>
    <property type="match status" value="1"/>
</dbReference>
<dbReference type="SMART" id="SM00382">
    <property type="entry name" value="AAA"/>
    <property type="match status" value="1"/>
</dbReference>
<evidence type="ECO:0000256" key="2">
    <source>
        <dbReference type="ARBA" id="ARBA00022448"/>
    </source>
</evidence>
<evidence type="ECO:0000256" key="4">
    <source>
        <dbReference type="ARBA" id="ARBA00022741"/>
    </source>
</evidence>
<dbReference type="GO" id="GO:0046677">
    <property type="term" value="P:response to antibiotic"/>
    <property type="evidence" value="ECO:0007669"/>
    <property type="project" value="UniProtKB-KW"/>
</dbReference>